<dbReference type="Pfam" id="PF01872">
    <property type="entry name" value="RibD_C"/>
    <property type="match status" value="1"/>
</dbReference>
<sequence length="218" mass="23375">MRKNSGIKVTLKAASTLDGKIATASGRSKWITGEAARLKVHELRHENDAVLVGINTVLADDPELTVRGIPEGRSPVRIVLDSRARIPKQSRVFQKDGVPVVIVTGSQAPSRTWPELAELTILTAPTKTPEVLWVLSEMSKLGLKSLLVEGGSLIHASFLRSNSADQLALFLAPKVIGGQKSLSWCGSLAIDSVDEAPQLDITSVTALGEDWLISAKIK</sequence>
<dbReference type="NCBIfam" id="TIGR00326">
    <property type="entry name" value="eubact_ribD"/>
    <property type="match status" value="1"/>
</dbReference>
<dbReference type="NCBIfam" id="TIGR00227">
    <property type="entry name" value="ribD_Cterm"/>
    <property type="match status" value="1"/>
</dbReference>
<evidence type="ECO:0000256" key="3">
    <source>
        <dbReference type="ARBA" id="ARBA00022857"/>
    </source>
</evidence>
<keyword evidence="3" id="KW-0521">NADP</keyword>
<dbReference type="GO" id="GO:0050661">
    <property type="term" value="F:NADP binding"/>
    <property type="evidence" value="ECO:0007669"/>
    <property type="project" value="InterPro"/>
</dbReference>
<organism evidence="6">
    <name type="scientific">marine metagenome</name>
    <dbReference type="NCBI Taxonomy" id="408172"/>
    <lineage>
        <taxon>unclassified sequences</taxon>
        <taxon>metagenomes</taxon>
        <taxon>ecological metagenomes</taxon>
    </lineage>
</organism>
<feature type="domain" description="Bacterial bifunctional deaminase-reductase C-terminal" evidence="5">
    <location>
        <begin position="8"/>
        <end position="212"/>
    </location>
</feature>
<dbReference type="GO" id="GO:0008703">
    <property type="term" value="F:5-amino-6-(5-phosphoribosylamino)uracil reductase activity"/>
    <property type="evidence" value="ECO:0007669"/>
    <property type="project" value="UniProtKB-EC"/>
</dbReference>
<evidence type="ECO:0000313" key="6">
    <source>
        <dbReference type="EMBL" id="SUZ86496.1"/>
    </source>
</evidence>
<gene>
    <name evidence="6" type="ORF">METZ01_LOCUS39350</name>
</gene>
<proteinExistence type="predicted"/>
<dbReference type="GO" id="GO:0009231">
    <property type="term" value="P:riboflavin biosynthetic process"/>
    <property type="evidence" value="ECO:0007669"/>
    <property type="project" value="UniProtKB-UniPathway"/>
</dbReference>
<evidence type="ECO:0000259" key="5">
    <source>
        <dbReference type="Pfam" id="PF01872"/>
    </source>
</evidence>
<dbReference type="InterPro" id="IPR002734">
    <property type="entry name" value="RibDG_C"/>
</dbReference>
<evidence type="ECO:0000256" key="2">
    <source>
        <dbReference type="ARBA" id="ARBA00013173"/>
    </source>
</evidence>
<protein>
    <recommendedName>
        <fullName evidence="2">5-amino-6-(5-phosphoribosylamino)uracil reductase</fullName>
        <ecNumber evidence="2">1.1.1.193</ecNumber>
    </recommendedName>
</protein>
<accession>A0A381R430</accession>
<dbReference type="SUPFAM" id="SSF53597">
    <property type="entry name" value="Dihydrofolate reductase-like"/>
    <property type="match status" value="1"/>
</dbReference>
<dbReference type="PANTHER" id="PTHR38011:SF7">
    <property type="entry name" value="2,5-DIAMINO-6-RIBOSYLAMINO-4(3H)-PYRIMIDINONE 5'-PHOSPHATE REDUCTASE"/>
    <property type="match status" value="1"/>
</dbReference>
<dbReference type="UniPathway" id="UPA00275">
    <property type="reaction ID" value="UER00402"/>
</dbReference>
<keyword evidence="4" id="KW-0560">Oxidoreductase</keyword>
<dbReference type="EC" id="1.1.1.193" evidence="2"/>
<dbReference type="InterPro" id="IPR050765">
    <property type="entry name" value="Riboflavin_Biosynth_HTPR"/>
</dbReference>
<dbReference type="GO" id="GO:0008835">
    <property type="term" value="F:diaminohydroxyphosphoribosylaminopyrimidine deaminase activity"/>
    <property type="evidence" value="ECO:0007669"/>
    <property type="project" value="InterPro"/>
</dbReference>
<evidence type="ECO:0000256" key="1">
    <source>
        <dbReference type="ARBA" id="ARBA00004910"/>
    </source>
</evidence>
<name>A0A381R430_9ZZZZ</name>
<dbReference type="AlphaFoldDB" id="A0A381R430"/>
<comment type="pathway">
    <text evidence="1">Cofactor biosynthesis; riboflavin biosynthesis; 5-amino-6-(D-ribitylamino)uracil from GTP: step 3/4.</text>
</comment>
<dbReference type="InterPro" id="IPR004794">
    <property type="entry name" value="Eubact_RibD"/>
</dbReference>
<dbReference type="Gene3D" id="3.40.430.10">
    <property type="entry name" value="Dihydrofolate Reductase, subunit A"/>
    <property type="match status" value="1"/>
</dbReference>
<dbReference type="EMBL" id="UINC01001684">
    <property type="protein sequence ID" value="SUZ86496.1"/>
    <property type="molecule type" value="Genomic_DNA"/>
</dbReference>
<dbReference type="PANTHER" id="PTHR38011">
    <property type="entry name" value="DIHYDROFOLATE REDUCTASE FAMILY PROTEIN (AFU_ORTHOLOGUE AFUA_8G06820)"/>
    <property type="match status" value="1"/>
</dbReference>
<reference evidence="6" key="1">
    <citation type="submission" date="2018-05" db="EMBL/GenBank/DDBJ databases">
        <authorList>
            <person name="Lanie J.A."/>
            <person name="Ng W.-L."/>
            <person name="Kazmierczak K.M."/>
            <person name="Andrzejewski T.M."/>
            <person name="Davidsen T.M."/>
            <person name="Wayne K.J."/>
            <person name="Tettelin H."/>
            <person name="Glass J.I."/>
            <person name="Rusch D."/>
            <person name="Podicherti R."/>
            <person name="Tsui H.-C.T."/>
            <person name="Winkler M.E."/>
        </authorList>
    </citation>
    <scope>NUCLEOTIDE SEQUENCE</scope>
</reference>
<dbReference type="InterPro" id="IPR011549">
    <property type="entry name" value="RibD_C"/>
</dbReference>
<dbReference type="InterPro" id="IPR024072">
    <property type="entry name" value="DHFR-like_dom_sf"/>
</dbReference>
<evidence type="ECO:0000256" key="4">
    <source>
        <dbReference type="ARBA" id="ARBA00023002"/>
    </source>
</evidence>